<name>A0A6P8Z5J8_THRPL</name>
<dbReference type="OrthoDB" id="7604726at2759"/>
<keyword evidence="3 9" id="KW-0812">Transmembrane</keyword>
<dbReference type="Proteomes" id="UP000515158">
    <property type="component" value="Unplaced"/>
</dbReference>
<evidence type="ECO:0000256" key="1">
    <source>
        <dbReference type="ARBA" id="ARBA00004141"/>
    </source>
</evidence>
<dbReference type="GO" id="GO:0005549">
    <property type="term" value="F:odorant binding"/>
    <property type="evidence" value="ECO:0007669"/>
    <property type="project" value="InterPro"/>
</dbReference>
<keyword evidence="5 9" id="KW-1133">Transmembrane helix</keyword>
<dbReference type="AlphaFoldDB" id="A0A6P8Z5J8"/>
<evidence type="ECO:0000256" key="4">
    <source>
        <dbReference type="ARBA" id="ARBA00022725"/>
    </source>
</evidence>
<dbReference type="GeneID" id="117645686"/>
<comment type="subcellular location">
    <subcellularLocation>
        <location evidence="1">Membrane</location>
        <topology evidence="1">Multi-pass membrane protein</topology>
    </subcellularLocation>
</comment>
<keyword evidence="2" id="KW-0716">Sensory transduction</keyword>
<dbReference type="RefSeq" id="XP_034241902.1">
    <property type="nucleotide sequence ID" value="XM_034386011.1"/>
</dbReference>
<feature type="transmembrane region" description="Helical" evidence="9">
    <location>
        <begin position="46"/>
        <end position="64"/>
    </location>
</feature>
<evidence type="ECO:0000256" key="9">
    <source>
        <dbReference type="SAM" id="Phobius"/>
    </source>
</evidence>
<feature type="transmembrane region" description="Helical" evidence="9">
    <location>
        <begin position="143"/>
        <end position="169"/>
    </location>
</feature>
<accession>A0A6P8Z5J8</accession>
<evidence type="ECO:0000256" key="2">
    <source>
        <dbReference type="ARBA" id="ARBA00022606"/>
    </source>
</evidence>
<dbReference type="GO" id="GO:0016020">
    <property type="term" value="C:membrane"/>
    <property type="evidence" value="ECO:0007669"/>
    <property type="project" value="UniProtKB-SubCell"/>
</dbReference>
<dbReference type="GO" id="GO:0007165">
    <property type="term" value="P:signal transduction"/>
    <property type="evidence" value="ECO:0007669"/>
    <property type="project" value="UniProtKB-KW"/>
</dbReference>
<evidence type="ECO:0000313" key="10">
    <source>
        <dbReference type="Proteomes" id="UP000515158"/>
    </source>
</evidence>
<keyword evidence="7" id="KW-0675">Receptor</keyword>
<dbReference type="InterPro" id="IPR004117">
    <property type="entry name" value="7tm6_olfct_rcpt"/>
</dbReference>
<evidence type="ECO:0000256" key="7">
    <source>
        <dbReference type="ARBA" id="ARBA00023170"/>
    </source>
</evidence>
<keyword evidence="4" id="KW-0552">Olfaction</keyword>
<evidence type="ECO:0000256" key="3">
    <source>
        <dbReference type="ARBA" id="ARBA00022692"/>
    </source>
</evidence>
<evidence type="ECO:0000313" key="11">
    <source>
        <dbReference type="RefSeq" id="XP_034241902.1"/>
    </source>
</evidence>
<gene>
    <name evidence="11" type="primary">LOC117645686</name>
</gene>
<protein>
    <submittedName>
        <fullName evidence="11">Uncharacterized protein LOC117645686</fullName>
    </submittedName>
</protein>
<keyword evidence="6 9" id="KW-0472">Membrane</keyword>
<feature type="transmembrane region" description="Helical" evidence="9">
    <location>
        <begin position="220"/>
        <end position="240"/>
    </location>
</feature>
<dbReference type="InParanoid" id="A0A6P8Z5J8"/>
<keyword evidence="8" id="KW-0807">Transducer</keyword>
<proteinExistence type="predicted"/>
<feature type="transmembrane region" description="Helical" evidence="9">
    <location>
        <begin position="246"/>
        <end position="264"/>
    </location>
</feature>
<sequence length="341" mass="38217">MPNNRHHFLWRILIGNRVSPPLAAWLALWIFGGALQEETAPKMSSGIRMAITFIPIVHSLVFWLSRLHKEDLLNQLEEVARTLEPYSEPHRRELEGARRYSATALWMCKAYALADVCTLIVPLCLNQDKLDLNIWPWPPGRMWVIIGGSMICCMGVPFAFPTFVGLAYYMSFLAFEIALHGVLGDAVRHADTPAKVLEVAKMDVRLTEVGIRQKNAMAGFTATFLALMLVTPLISTVLAFLGQFDLFTIASIPYVIMFITLCYIGQDIQDSCVRVATAAYDCAWTEVPDSSSRATVLMMMTRRGRPLSISAKLGVGALNLSVCRETMHSWYSLLQLLLKLF</sequence>
<evidence type="ECO:0000256" key="8">
    <source>
        <dbReference type="ARBA" id="ARBA00023224"/>
    </source>
</evidence>
<dbReference type="GO" id="GO:0004984">
    <property type="term" value="F:olfactory receptor activity"/>
    <property type="evidence" value="ECO:0007669"/>
    <property type="project" value="InterPro"/>
</dbReference>
<feature type="transmembrane region" description="Helical" evidence="9">
    <location>
        <begin position="100"/>
        <end position="123"/>
    </location>
</feature>
<evidence type="ECO:0000256" key="5">
    <source>
        <dbReference type="ARBA" id="ARBA00022989"/>
    </source>
</evidence>
<dbReference type="Pfam" id="PF02949">
    <property type="entry name" value="7tm_6"/>
    <property type="match status" value="1"/>
</dbReference>
<evidence type="ECO:0000256" key="6">
    <source>
        <dbReference type="ARBA" id="ARBA00023136"/>
    </source>
</evidence>
<keyword evidence="10" id="KW-1185">Reference proteome</keyword>
<reference evidence="11" key="1">
    <citation type="submission" date="2025-08" db="UniProtKB">
        <authorList>
            <consortium name="RefSeq"/>
        </authorList>
    </citation>
    <scope>IDENTIFICATION</scope>
    <source>
        <tissue evidence="11">Total insect</tissue>
    </source>
</reference>
<organism evidence="11">
    <name type="scientific">Thrips palmi</name>
    <name type="common">Melon thrips</name>
    <dbReference type="NCBI Taxonomy" id="161013"/>
    <lineage>
        <taxon>Eukaryota</taxon>
        <taxon>Metazoa</taxon>
        <taxon>Ecdysozoa</taxon>
        <taxon>Arthropoda</taxon>
        <taxon>Hexapoda</taxon>
        <taxon>Insecta</taxon>
        <taxon>Pterygota</taxon>
        <taxon>Neoptera</taxon>
        <taxon>Paraneoptera</taxon>
        <taxon>Thysanoptera</taxon>
        <taxon>Terebrantia</taxon>
        <taxon>Thripoidea</taxon>
        <taxon>Thripidae</taxon>
        <taxon>Thrips</taxon>
    </lineage>
</organism>
<dbReference type="KEGG" id="tpal:117645686"/>